<evidence type="ECO:0000256" key="1">
    <source>
        <dbReference type="SAM" id="MobiDB-lite"/>
    </source>
</evidence>
<accession>A0ABR3DKR1</accession>
<comment type="caution">
    <text evidence="2">The sequence shown here is derived from an EMBL/GenBank/DDBJ whole genome shotgun (WGS) entry which is preliminary data.</text>
</comment>
<proteinExistence type="predicted"/>
<evidence type="ECO:0000313" key="3">
    <source>
        <dbReference type="Proteomes" id="UP001451303"/>
    </source>
</evidence>
<sequence length="92" mass="10353">MTLTMGTPVFLATTWYLDLKPLPAADQQSHSFVLHDFAQAEHPLPLPRNVDDQQRSAKQNTLQQGLWKPEHTAWGNTPRMQKNLNSARSACG</sequence>
<protein>
    <submittedName>
        <fullName evidence="2">Uncharacterized protein</fullName>
    </submittedName>
</protein>
<organism evidence="2 3">
    <name type="scientific">Neurospora intermedia</name>
    <dbReference type="NCBI Taxonomy" id="5142"/>
    <lineage>
        <taxon>Eukaryota</taxon>
        <taxon>Fungi</taxon>
        <taxon>Dikarya</taxon>
        <taxon>Ascomycota</taxon>
        <taxon>Pezizomycotina</taxon>
        <taxon>Sordariomycetes</taxon>
        <taxon>Sordariomycetidae</taxon>
        <taxon>Sordariales</taxon>
        <taxon>Sordariaceae</taxon>
        <taxon>Neurospora</taxon>
    </lineage>
</organism>
<name>A0ABR3DKR1_NEUIN</name>
<gene>
    <name evidence="2" type="ORF">QR685DRAFT_439427</name>
</gene>
<feature type="region of interest" description="Disordered" evidence="1">
    <location>
        <begin position="44"/>
        <end position="92"/>
    </location>
</feature>
<dbReference type="EMBL" id="JAVLET010000003">
    <property type="protein sequence ID" value="KAL0472371.1"/>
    <property type="molecule type" value="Genomic_DNA"/>
</dbReference>
<keyword evidence="3" id="KW-1185">Reference proteome</keyword>
<evidence type="ECO:0000313" key="2">
    <source>
        <dbReference type="EMBL" id="KAL0472371.1"/>
    </source>
</evidence>
<dbReference type="Proteomes" id="UP001451303">
    <property type="component" value="Unassembled WGS sequence"/>
</dbReference>
<reference evidence="2 3" key="1">
    <citation type="submission" date="2023-09" db="EMBL/GenBank/DDBJ databases">
        <title>Multi-omics analysis of a traditional fermented food reveals byproduct-associated fungal strains for waste-to-food upcycling.</title>
        <authorList>
            <consortium name="Lawrence Berkeley National Laboratory"/>
            <person name="Rekdal V.M."/>
            <person name="Villalobos-Escobedo J.M."/>
            <person name="Rodriguez-Valeron N."/>
            <person name="Garcia M.O."/>
            <person name="Vasquez D.P."/>
            <person name="Damayanti I."/>
            <person name="Sorensen P.M."/>
            <person name="Baidoo E.E."/>
            <person name="De Carvalho A.C."/>
            <person name="Riley R."/>
            <person name="Lipzen A."/>
            <person name="He G."/>
            <person name="Yan M."/>
            <person name="Haridas S."/>
            <person name="Daum C."/>
            <person name="Yoshinaga Y."/>
            <person name="Ng V."/>
            <person name="Grigoriev I.V."/>
            <person name="Munk R."/>
            <person name="Nuraida L."/>
            <person name="Wijaya C.H."/>
            <person name="Morales P.-C."/>
            <person name="Keasling J.D."/>
        </authorList>
    </citation>
    <scope>NUCLEOTIDE SEQUENCE [LARGE SCALE GENOMIC DNA]</scope>
    <source>
        <strain evidence="2 3">FGSC 2613</strain>
    </source>
</reference>
<feature type="compositionally biased region" description="Polar residues" evidence="1">
    <location>
        <begin position="74"/>
        <end position="92"/>
    </location>
</feature>